<gene>
    <name evidence="1" type="ORF">F5878DRAFT_701849</name>
</gene>
<dbReference type="AlphaFoldDB" id="A0AA38NYD5"/>
<evidence type="ECO:0000313" key="1">
    <source>
        <dbReference type="EMBL" id="KAJ3832924.1"/>
    </source>
</evidence>
<organism evidence="1 2">
    <name type="scientific">Lentinula raphanica</name>
    <dbReference type="NCBI Taxonomy" id="153919"/>
    <lineage>
        <taxon>Eukaryota</taxon>
        <taxon>Fungi</taxon>
        <taxon>Dikarya</taxon>
        <taxon>Basidiomycota</taxon>
        <taxon>Agaricomycotina</taxon>
        <taxon>Agaricomycetes</taxon>
        <taxon>Agaricomycetidae</taxon>
        <taxon>Agaricales</taxon>
        <taxon>Marasmiineae</taxon>
        <taxon>Omphalotaceae</taxon>
        <taxon>Lentinula</taxon>
    </lineage>
</organism>
<accession>A0AA38NYD5</accession>
<keyword evidence="2" id="KW-1185">Reference proteome</keyword>
<protein>
    <submittedName>
        <fullName evidence="1">Uncharacterized protein</fullName>
    </submittedName>
</protein>
<sequence>MPNALCFTPAIVADDSLCARSTATGNRTSCTLARCLPVLSSISLSHSYSLLHLRWCSFLPLVPVNICNNPPPAPPKIPVLFDLVVSPPLTLPLPVPDPLKLPPYPYTALNTSLPLGIPNSALYNLSSNKSLGGSGRELLDGIHGGGLWVKC</sequence>
<name>A0AA38NYD5_9AGAR</name>
<evidence type="ECO:0000313" key="2">
    <source>
        <dbReference type="Proteomes" id="UP001163846"/>
    </source>
</evidence>
<dbReference type="Proteomes" id="UP001163846">
    <property type="component" value="Unassembled WGS sequence"/>
</dbReference>
<comment type="caution">
    <text evidence="1">The sequence shown here is derived from an EMBL/GenBank/DDBJ whole genome shotgun (WGS) entry which is preliminary data.</text>
</comment>
<reference evidence="1" key="1">
    <citation type="submission" date="2022-08" db="EMBL/GenBank/DDBJ databases">
        <authorList>
            <consortium name="DOE Joint Genome Institute"/>
            <person name="Min B."/>
            <person name="Riley R."/>
            <person name="Sierra-Patev S."/>
            <person name="Naranjo-Ortiz M."/>
            <person name="Looney B."/>
            <person name="Konkel Z."/>
            <person name="Slot J.C."/>
            <person name="Sakamoto Y."/>
            <person name="Steenwyk J.L."/>
            <person name="Rokas A."/>
            <person name="Carro J."/>
            <person name="Camarero S."/>
            <person name="Ferreira P."/>
            <person name="Molpeceres G."/>
            <person name="Ruiz-Duenas F.J."/>
            <person name="Serrano A."/>
            <person name="Henrissat B."/>
            <person name="Drula E."/>
            <person name="Hughes K.W."/>
            <person name="Mata J.L."/>
            <person name="Ishikawa N.K."/>
            <person name="Vargas-Isla R."/>
            <person name="Ushijima S."/>
            <person name="Smith C.A."/>
            <person name="Ahrendt S."/>
            <person name="Andreopoulos W."/>
            <person name="He G."/>
            <person name="Labutti K."/>
            <person name="Lipzen A."/>
            <person name="Ng V."/>
            <person name="Sandor L."/>
            <person name="Barry K."/>
            <person name="Martinez A.T."/>
            <person name="Xiao Y."/>
            <person name="Gibbons J.G."/>
            <person name="Terashima K."/>
            <person name="Hibbett D.S."/>
            <person name="Grigoriev I.V."/>
        </authorList>
    </citation>
    <scope>NUCLEOTIDE SEQUENCE</scope>
    <source>
        <strain evidence="1">TFB9207</strain>
    </source>
</reference>
<proteinExistence type="predicted"/>
<dbReference type="EMBL" id="MU806816">
    <property type="protein sequence ID" value="KAJ3832924.1"/>
    <property type="molecule type" value="Genomic_DNA"/>
</dbReference>